<comment type="caution">
    <text evidence="2">The sequence shown here is derived from an EMBL/GenBank/DDBJ whole genome shotgun (WGS) entry which is preliminary data.</text>
</comment>
<keyword evidence="3" id="KW-1185">Reference proteome</keyword>
<feature type="compositionally biased region" description="Polar residues" evidence="1">
    <location>
        <begin position="33"/>
        <end position="45"/>
    </location>
</feature>
<dbReference type="Proteomes" id="UP000481033">
    <property type="component" value="Unassembled WGS sequence"/>
</dbReference>
<sequence length="124" mass="13604">MKLKSAALTAIGVVGFLTYGSSEGYAGSPEASGRNQAATSKTSGLKQRQGRAYDAPFENGTIVTFAYTEGYPQRTYHYCGVIKSWSGTYEITGWVWNNYTLKHDDVPFHNIPHDSIVEGCQLVD</sequence>
<reference evidence="2 3" key="1">
    <citation type="journal article" date="2020" name="Microb. Ecol.">
        <title>Ecogenomics of the Marine Benthic Filamentous Cyanobacterium Adonisia.</title>
        <authorList>
            <person name="Walter J.M."/>
            <person name="Coutinho F.H."/>
            <person name="Leomil L."/>
            <person name="Hargreaves P.I."/>
            <person name="Campeao M.E."/>
            <person name="Vieira V.V."/>
            <person name="Silva B.S."/>
            <person name="Fistarol G.O."/>
            <person name="Salomon P.S."/>
            <person name="Sawabe T."/>
            <person name="Mino S."/>
            <person name="Hosokawa M."/>
            <person name="Miyashita H."/>
            <person name="Maruyama F."/>
            <person name="van Verk M.C."/>
            <person name="Dutilh B.E."/>
            <person name="Thompson C.C."/>
            <person name="Thompson F.L."/>
        </authorList>
    </citation>
    <scope>NUCLEOTIDE SEQUENCE [LARGE SCALE GENOMIC DNA]</scope>
    <source>
        <strain evidence="2 3">CCMR0081</strain>
    </source>
</reference>
<evidence type="ECO:0000313" key="3">
    <source>
        <dbReference type="Proteomes" id="UP000481033"/>
    </source>
</evidence>
<name>A0A6M0RSG5_9CYAN</name>
<organism evidence="2 3">
    <name type="scientific">Adonisia turfae CCMR0081</name>
    <dbReference type="NCBI Taxonomy" id="2292702"/>
    <lineage>
        <taxon>Bacteria</taxon>
        <taxon>Bacillati</taxon>
        <taxon>Cyanobacteriota</taxon>
        <taxon>Adonisia</taxon>
        <taxon>Adonisia turfae</taxon>
    </lineage>
</organism>
<proteinExistence type="predicted"/>
<dbReference type="EMBL" id="QXHD01000004">
    <property type="protein sequence ID" value="NEZ58763.1"/>
    <property type="molecule type" value="Genomic_DNA"/>
</dbReference>
<gene>
    <name evidence="2" type="ORF">DXZ20_24610</name>
</gene>
<evidence type="ECO:0000313" key="2">
    <source>
        <dbReference type="EMBL" id="NEZ58763.1"/>
    </source>
</evidence>
<feature type="region of interest" description="Disordered" evidence="1">
    <location>
        <begin position="25"/>
        <end position="45"/>
    </location>
</feature>
<evidence type="ECO:0000256" key="1">
    <source>
        <dbReference type="SAM" id="MobiDB-lite"/>
    </source>
</evidence>
<accession>A0A6M0RSG5</accession>
<dbReference type="AlphaFoldDB" id="A0A6M0RSG5"/>
<protein>
    <submittedName>
        <fullName evidence="2">Uncharacterized protein</fullName>
    </submittedName>
</protein>